<dbReference type="OrthoDB" id="417678at2759"/>
<sequence length="342" mass="39535">MAKPHVVLYFDVNKTIIMHDPMQGKSLHHVLNDLLTERALGRVLNESNADPKWVWNGERILERKLPIQKDDDGLMSYGEFLRAKYPLSDNPETAKKNKDTRRTLRLEFTSEGNPGEGLEIEHEKLLQHLLLPRTEASDAHLHELGLSGSPYFFIVPAFFRLLEYLQTNDFIFNIIFRTFGDDLRRVAQEFNCFCEGRHPYFPLMKPMDGSDGSVDRRIYLDGNLDGNMPRFGTFLRTRCTTALIMGSFEQPEATIADPLAFYTSQNNHVKIMQGILQIHHFLVRRWRNSQATLALRDYYPYWFSNGEVATAGKLLLVDRADSTEGMHTMEQHNLLKRRVSCT</sequence>
<dbReference type="RefSeq" id="XP_024573611.1">
    <property type="nucleotide sequence ID" value="XM_024722545.1"/>
</dbReference>
<dbReference type="EMBL" id="CCYD01000261">
    <property type="protein sequence ID" value="CEG37242.1"/>
    <property type="molecule type" value="Genomic_DNA"/>
</dbReference>
<dbReference type="AlphaFoldDB" id="A0A0P1AA62"/>
<evidence type="ECO:0000313" key="1">
    <source>
        <dbReference type="EMBL" id="CEG37242.1"/>
    </source>
</evidence>
<dbReference type="Proteomes" id="UP000054928">
    <property type="component" value="Unassembled WGS sequence"/>
</dbReference>
<evidence type="ECO:0000313" key="2">
    <source>
        <dbReference type="Proteomes" id="UP000054928"/>
    </source>
</evidence>
<accession>A0A0P1AA62</accession>
<proteinExistence type="predicted"/>
<keyword evidence="2" id="KW-1185">Reference proteome</keyword>
<dbReference type="OMA" id="METKHVL"/>
<dbReference type="STRING" id="4781.A0A0P1AA62"/>
<organism evidence="1 2">
    <name type="scientific">Plasmopara halstedii</name>
    <name type="common">Downy mildew of sunflower</name>
    <dbReference type="NCBI Taxonomy" id="4781"/>
    <lineage>
        <taxon>Eukaryota</taxon>
        <taxon>Sar</taxon>
        <taxon>Stramenopiles</taxon>
        <taxon>Oomycota</taxon>
        <taxon>Peronosporomycetes</taxon>
        <taxon>Peronosporales</taxon>
        <taxon>Peronosporaceae</taxon>
        <taxon>Plasmopara</taxon>
    </lineage>
</organism>
<name>A0A0P1AA62_PLAHL</name>
<reference evidence="2" key="1">
    <citation type="submission" date="2014-09" db="EMBL/GenBank/DDBJ databases">
        <authorList>
            <person name="Sharma Rahul"/>
            <person name="Thines Marco"/>
        </authorList>
    </citation>
    <scope>NUCLEOTIDE SEQUENCE [LARGE SCALE GENOMIC DNA]</scope>
</reference>
<dbReference type="GeneID" id="36399738"/>
<dbReference type="PANTHER" id="PTHR36960:SF1">
    <property type="entry name" value="SI:DKEY-32E6.3"/>
    <property type="match status" value="1"/>
</dbReference>
<protein>
    <submittedName>
        <fullName evidence="1">Uncharacterized protein</fullName>
    </submittedName>
</protein>
<dbReference type="PANTHER" id="PTHR36960">
    <property type="entry name" value="SI:DKEY-32E6.3"/>
    <property type="match status" value="1"/>
</dbReference>